<dbReference type="PROSITE" id="PS51257">
    <property type="entry name" value="PROKAR_LIPOPROTEIN"/>
    <property type="match status" value="1"/>
</dbReference>
<proteinExistence type="predicted"/>
<accession>A0A563ER40</accession>
<sequence length="169" mass="18348">MKPTIAVLVLLLAVGCGSAPKDKVASVSGDGKTTSEQPKSDGDGKFDEKKMLEFTKCMRDNGVDMPDPETDKGGVAMRVEEDNAEQMQKATEACKQFLPNGGEMRKPSPEEMDKIREQTKCMREKGYDMPDPDSDEPGALALPFDASEKTDKDMKDCGFKMDGKVTVGG</sequence>
<dbReference type="OrthoDB" id="7949713at2"/>
<feature type="region of interest" description="Disordered" evidence="1">
    <location>
        <begin position="20"/>
        <end position="47"/>
    </location>
</feature>
<comment type="caution">
    <text evidence="2">The sequence shown here is derived from an EMBL/GenBank/DDBJ whole genome shotgun (WGS) entry which is preliminary data.</text>
</comment>
<feature type="compositionally biased region" description="Basic and acidic residues" evidence="1">
    <location>
        <begin position="38"/>
        <end position="47"/>
    </location>
</feature>
<evidence type="ECO:0000256" key="1">
    <source>
        <dbReference type="SAM" id="MobiDB-lite"/>
    </source>
</evidence>
<dbReference type="RefSeq" id="WP_146354126.1">
    <property type="nucleotide sequence ID" value="NZ_VOBR01000014.1"/>
</dbReference>
<keyword evidence="3" id="KW-1185">Reference proteome</keyword>
<reference evidence="2 3" key="1">
    <citation type="submission" date="2019-07" db="EMBL/GenBank/DDBJ databases">
        <title>Lentzea xizangensis sp. nov., isolated from Qinghai-Tibetan Plateau Soils.</title>
        <authorList>
            <person name="Huang J."/>
        </authorList>
    </citation>
    <scope>NUCLEOTIDE SEQUENCE [LARGE SCALE GENOMIC DNA]</scope>
    <source>
        <strain evidence="2 3">FXJ1.1311</strain>
    </source>
</reference>
<organism evidence="2 3">
    <name type="scientific">Lentzea tibetensis</name>
    <dbReference type="NCBI Taxonomy" id="2591470"/>
    <lineage>
        <taxon>Bacteria</taxon>
        <taxon>Bacillati</taxon>
        <taxon>Actinomycetota</taxon>
        <taxon>Actinomycetes</taxon>
        <taxon>Pseudonocardiales</taxon>
        <taxon>Pseudonocardiaceae</taxon>
        <taxon>Lentzea</taxon>
    </lineage>
</organism>
<gene>
    <name evidence="2" type="ORF">FKR81_22640</name>
</gene>
<dbReference type="AlphaFoldDB" id="A0A563ER40"/>
<evidence type="ECO:0000313" key="3">
    <source>
        <dbReference type="Proteomes" id="UP000316639"/>
    </source>
</evidence>
<evidence type="ECO:0000313" key="2">
    <source>
        <dbReference type="EMBL" id="TWP50026.1"/>
    </source>
</evidence>
<dbReference type="EMBL" id="VOBR01000014">
    <property type="protein sequence ID" value="TWP50026.1"/>
    <property type="molecule type" value="Genomic_DNA"/>
</dbReference>
<name>A0A563ER40_9PSEU</name>
<protein>
    <submittedName>
        <fullName evidence="2">Uncharacterized protein</fullName>
    </submittedName>
</protein>
<dbReference type="Proteomes" id="UP000316639">
    <property type="component" value="Unassembled WGS sequence"/>
</dbReference>